<dbReference type="EMBL" id="WSSB01000008">
    <property type="protein sequence ID" value="MXR37340.1"/>
    <property type="molecule type" value="Genomic_DNA"/>
</dbReference>
<organism evidence="1 2">
    <name type="scientific">Craterilacuibacter sinensis</name>
    <dbReference type="NCBI Taxonomy" id="2686017"/>
    <lineage>
        <taxon>Bacteria</taxon>
        <taxon>Pseudomonadati</taxon>
        <taxon>Pseudomonadota</taxon>
        <taxon>Betaproteobacteria</taxon>
        <taxon>Neisseriales</taxon>
        <taxon>Neisseriaceae</taxon>
        <taxon>Craterilacuibacter</taxon>
    </lineage>
</organism>
<dbReference type="CDD" id="cd09910">
    <property type="entry name" value="NGN-insert_like"/>
    <property type="match status" value="1"/>
</dbReference>
<accession>A0A845BPN0</accession>
<dbReference type="Gene3D" id="2.60.320.10">
    <property type="entry name" value="N-utilization substance G protein NusG, insert domain"/>
    <property type="match status" value="1"/>
</dbReference>
<reference evidence="1 2" key="1">
    <citation type="submission" date="2019-12" db="EMBL/GenBank/DDBJ databases">
        <title>Neisseriaceae gen. nov. sp. Genome sequencing and assembly.</title>
        <authorList>
            <person name="Liu Z."/>
            <person name="Li A."/>
        </authorList>
    </citation>
    <scope>NUCLEOTIDE SEQUENCE [LARGE SCALE GENOMIC DNA]</scope>
    <source>
        <strain evidence="1 2">B2N2-7</strain>
    </source>
</reference>
<proteinExistence type="predicted"/>
<dbReference type="RefSeq" id="WP_160796857.1">
    <property type="nucleotide sequence ID" value="NZ_WSSB01000008.1"/>
</dbReference>
<name>A0A845BPN0_9NEIS</name>
<comment type="caution">
    <text evidence="1">The sequence shown here is derived from an EMBL/GenBank/DDBJ whole genome shotgun (WGS) entry which is preliminary data.</text>
</comment>
<dbReference type="Proteomes" id="UP000467214">
    <property type="component" value="Unassembled WGS sequence"/>
</dbReference>
<evidence type="ECO:0008006" key="3">
    <source>
        <dbReference type="Google" id="ProtNLM"/>
    </source>
</evidence>
<dbReference type="Pfam" id="PF07009">
    <property type="entry name" value="NusG_II"/>
    <property type="match status" value="1"/>
</dbReference>
<protein>
    <recommendedName>
        <fullName evidence="3">NusG domain-containing protein</fullName>
    </recommendedName>
</protein>
<dbReference type="AlphaFoldDB" id="A0A845BPN0"/>
<dbReference type="InterPro" id="IPR038690">
    <property type="entry name" value="NusG_2_sf"/>
</dbReference>
<keyword evidence="2" id="KW-1185">Reference proteome</keyword>
<evidence type="ECO:0000313" key="1">
    <source>
        <dbReference type="EMBL" id="MXR37340.1"/>
    </source>
</evidence>
<evidence type="ECO:0000313" key="2">
    <source>
        <dbReference type="Proteomes" id="UP000467214"/>
    </source>
</evidence>
<gene>
    <name evidence="1" type="ORF">GQF02_10180</name>
</gene>
<sequence length="121" mass="13376">MRLIRPGDYLVMMLAGALCLTLFWQLWAGETARTLTIRSKGKLWREVSLLHNQILDVPGPLGLTRIEVHNGRARIGSDPGARQYCVKQGWLDKAGQSAICLPNQTSIELGNGAAHYDSLSF</sequence>